<organism evidence="2 3">
    <name type="scientific">Rhizophagus irregularis</name>
    <dbReference type="NCBI Taxonomy" id="588596"/>
    <lineage>
        <taxon>Eukaryota</taxon>
        <taxon>Fungi</taxon>
        <taxon>Fungi incertae sedis</taxon>
        <taxon>Mucoromycota</taxon>
        <taxon>Glomeromycotina</taxon>
        <taxon>Glomeromycetes</taxon>
        <taxon>Glomerales</taxon>
        <taxon>Glomeraceae</taxon>
        <taxon>Rhizophagus</taxon>
    </lineage>
</organism>
<dbReference type="EMBL" id="CAGKOT010000019">
    <property type="protein sequence ID" value="CAB5364312.1"/>
    <property type="molecule type" value="Genomic_DNA"/>
</dbReference>
<feature type="compositionally biased region" description="Basic and acidic residues" evidence="1">
    <location>
        <begin position="40"/>
        <end position="59"/>
    </location>
</feature>
<evidence type="ECO:0000256" key="1">
    <source>
        <dbReference type="SAM" id="MobiDB-lite"/>
    </source>
</evidence>
<dbReference type="OrthoDB" id="10344740at2759"/>
<dbReference type="Proteomes" id="UP000684084">
    <property type="component" value="Unassembled WGS sequence"/>
</dbReference>
<reference evidence="2" key="1">
    <citation type="submission" date="2020-05" db="EMBL/GenBank/DDBJ databases">
        <authorList>
            <person name="Rincon C."/>
            <person name="Sanders R I."/>
            <person name="Robbins C."/>
            <person name="Chaturvedi A."/>
        </authorList>
    </citation>
    <scope>NUCLEOTIDE SEQUENCE</scope>
    <source>
        <strain evidence="2">CHB12</strain>
    </source>
</reference>
<evidence type="ECO:0000313" key="2">
    <source>
        <dbReference type="EMBL" id="CAB5364312.1"/>
    </source>
</evidence>
<dbReference type="AlphaFoldDB" id="A0A915Z897"/>
<gene>
    <name evidence="2" type="ORF">CHRIB12_LOCUS9942</name>
</gene>
<accession>A0A915Z897</accession>
<evidence type="ECO:0000313" key="3">
    <source>
        <dbReference type="Proteomes" id="UP000684084"/>
    </source>
</evidence>
<feature type="compositionally biased region" description="Polar residues" evidence="1">
    <location>
        <begin position="60"/>
        <end position="75"/>
    </location>
</feature>
<proteinExistence type="predicted"/>
<protein>
    <submittedName>
        <fullName evidence="2">Uncharacterized protein</fullName>
    </submittedName>
</protein>
<feature type="region of interest" description="Disordered" evidence="1">
    <location>
        <begin position="40"/>
        <end position="75"/>
    </location>
</feature>
<sequence length="95" mass="11416">MNLMNAINESIRINDLGQGLWIKKPSDYIDENGELQELNKRSEYERDASRPNSFRREWEQQSSPSTHFAPSRRQNQWRKTNGNVFRIVSFRKIFR</sequence>
<name>A0A915Z897_9GLOM</name>
<comment type="caution">
    <text evidence="2">The sequence shown here is derived from an EMBL/GenBank/DDBJ whole genome shotgun (WGS) entry which is preliminary data.</text>
</comment>